<evidence type="ECO:0000256" key="1">
    <source>
        <dbReference type="ARBA" id="ARBA00022670"/>
    </source>
</evidence>
<dbReference type="KEGG" id="marq:MARGE09_P1839"/>
<dbReference type="InterPro" id="IPR036034">
    <property type="entry name" value="PDZ_sf"/>
</dbReference>
<dbReference type="InterPro" id="IPR041489">
    <property type="entry name" value="PDZ_6"/>
</dbReference>
<proteinExistence type="predicted"/>
<dbReference type="Proteomes" id="UP001320119">
    <property type="component" value="Chromosome"/>
</dbReference>
<dbReference type="Pfam" id="PF17820">
    <property type="entry name" value="PDZ_6"/>
    <property type="match status" value="1"/>
</dbReference>
<organism evidence="5 6">
    <name type="scientific">Marinagarivorans cellulosilyticus</name>
    <dbReference type="NCBI Taxonomy" id="2721545"/>
    <lineage>
        <taxon>Bacteria</taxon>
        <taxon>Pseudomonadati</taxon>
        <taxon>Pseudomonadota</taxon>
        <taxon>Gammaproteobacteria</taxon>
        <taxon>Cellvibrionales</taxon>
        <taxon>Cellvibrionaceae</taxon>
        <taxon>Marinagarivorans</taxon>
    </lineage>
</organism>
<evidence type="ECO:0000256" key="2">
    <source>
        <dbReference type="ARBA" id="ARBA00022801"/>
    </source>
</evidence>
<dbReference type="GO" id="GO:0006508">
    <property type="term" value="P:proteolysis"/>
    <property type="evidence" value="ECO:0007669"/>
    <property type="project" value="UniProtKB-KW"/>
</dbReference>
<dbReference type="PANTHER" id="PTHR43343">
    <property type="entry name" value="PEPTIDASE S12"/>
    <property type="match status" value="1"/>
</dbReference>
<dbReference type="Gene3D" id="2.30.42.10">
    <property type="match status" value="1"/>
</dbReference>
<sequence>MPQMNPRSSGGFTPSNSWGQPTSYAQAVQRAAPAVVNIYTRKKLKRARHPLFDDPLFRHFFNNADTSRQERMQSALGSGVIVTETGYLLTNNHVIQGADEIVVQLQDGRDAQADLIGIDKENDLAVLKIELDQLTAINISTEQGMLVGDVVLAIGNPFGMGQTVTQGIISAVGRYGLGINTFENFIQTDAAINPGNSGGALIDAFGNLVGINTAMLDRIGDNDLNGVGLAIPAETALQSLSDIIEFGRVVRGWLGVTAQPISPQIASRYRLPSPHGLLVTGVYSNGPAHIAGLQPGDIIVKVNNQKVSNGLNGGLRSMQEVKESRPGEEILLEVYRDGQRHVINAVLAINPIAG</sequence>
<keyword evidence="6" id="KW-1185">Reference proteome</keyword>
<protein>
    <submittedName>
        <fullName evidence="5">Serine protease DegS</fullName>
    </submittedName>
</protein>
<dbReference type="SMART" id="SM00228">
    <property type="entry name" value="PDZ"/>
    <property type="match status" value="1"/>
</dbReference>
<dbReference type="Pfam" id="PF13365">
    <property type="entry name" value="Trypsin_2"/>
    <property type="match status" value="1"/>
</dbReference>
<evidence type="ECO:0000256" key="3">
    <source>
        <dbReference type="SAM" id="MobiDB-lite"/>
    </source>
</evidence>
<dbReference type="EMBL" id="AP023086">
    <property type="protein sequence ID" value="BCD97638.1"/>
    <property type="molecule type" value="Genomic_DNA"/>
</dbReference>
<accession>A0AAN2BK28</accession>
<name>A0AAN2BK28_9GAMM</name>
<dbReference type="PRINTS" id="PR00834">
    <property type="entry name" value="PROTEASES2C"/>
</dbReference>
<dbReference type="GO" id="GO:0004252">
    <property type="term" value="F:serine-type endopeptidase activity"/>
    <property type="evidence" value="ECO:0007669"/>
    <property type="project" value="InterPro"/>
</dbReference>
<reference evidence="5 6" key="1">
    <citation type="journal article" date="2022" name="IScience">
        <title>An ultrasensitive nanofiber-based assay for enzymatic hydrolysis and deep-sea microbial degradation of cellulose.</title>
        <authorList>
            <person name="Tsudome M."/>
            <person name="Tachioka M."/>
            <person name="Miyazaki M."/>
            <person name="Uchimura K."/>
            <person name="Tsuda M."/>
            <person name="Takaki Y."/>
            <person name="Deguchi S."/>
        </authorList>
    </citation>
    <scope>NUCLEOTIDE SEQUENCE [LARGE SCALE GENOMIC DNA]</scope>
    <source>
        <strain evidence="5 6">GE09</strain>
    </source>
</reference>
<keyword evidence="1 5" id="KW-0645">Protease</keyword>
<dbReference type="Gene3D" id="2.40.10.120">
    <property type="match status" value="1"/>
</dbReference>
<dbReference type="InterPro" id="IPR009003">
    <property type="entry name" value="Peptidase_S1_PA"/>
</dbReference>
<dbReference type="SUPFAM" id="SSF50494">
    <property type="entry name" value="Trypsin-like serine proteases"/>
    <property type="match status" value="1"/>
</dbReference>
<evidence type="ECO:0000313" key="6">
    <source>
        <dbReference type="Proteomes" id="UP001320119"/>
    </source>
</evidence>
<dbReference type="AlphaFoldDB" id="A0AAN2BK28"/>
<dbReference type="PROSITE" id="PS50106">
    <property type="entry name" value="PDZ"/>
    <property type="match status" value="1"/>
</dbReference>
<dbReference type="InterPro" id="IPR001478">
    <property type="entry name" value="PDZ"/>
</dbReference>
<feature type="region of interest" description="Disordered" evidence="3">
    <location>
        <begin position="1"/>
        <end position="24"/>
    </location>
</feature>
<dbReference type="PANTHER" id="PTHR43343:SF3">
    <property type="entry name" value="PROTEASE DO-LIKE 8, CHLOROPLASTIC"/>
    <property type="match status" value="1"/>
</dbReference>
<dbReference type="SUPFAM" id="SSF50156">
    <property type="entry name" value="PDZ domain-like"/>
    <property type="match status" value="1"/>
</dbReference>
<evidence type="ECO:0000259" key="4">
    <source>
        <dbReference type="PROSITE" id="PS50106"/>
    </source>
</evidence>
<keyword evidence="2" id="KW-0378">Hydrolase</keyword>
<feature type="domain" description="PDZ" evidence="4">
    <location>
        <begin position="243"/>
        <end position="309"/>
    </location>
</feature>
<gene>
    <name evidence="5" type="ORF">MARGE09_P1839</name>
</gene>
<dbReference type="InterPro" id="IPR001940">
    <property type="entry name" value="Peptidase_S1C"/>
</dbReference>
<evidence type="ECO:0000313" key="5">
    <source>
        <dbReference type="EMBL" id="BCD97638.1"/>
    </source>
</evidence>
<dbReference type="InterPro" id="IPR051201">
    <property type="entry name" value="Chloro_Bact_Ser_Proteases"/>
</dbReference>